<feature type="compositionally biased region" description="Polar residues" evidence="1">
    <location>
        <begin position="652"/>
        <end position="663"/>
    </location>
</feature>
<feature type="region of interest" description="Disordered" evidence="1">
    <location>
        <begin position="202"/>
        <end position="221"/>
    </location>
</feature>
<feature type="compositionally biased region" description="Low complexity" evidence="1">
    <location>
        <begin position="1121"/>
        <end position="1138"/>
    </location>
</feature>
<protein>
    <submittedName>
        <fullName evidence="2">Uncharacterized protein</fullName>
    </submittedName>
</protein>
<feature type="compositionally biased region" description="Polar residues" evidence="1">
    <location>
        <begin position="202"/>
        <end position="215"/>
    </location>
</feature>
<accession>G0V036</accession>
<feature type="compositionally biased region" description="Polar residues" evidence="1">
    <location>
        <begin position="898"/>
        <end position="907"/>
    </location>
</feature>
<reference evidence="2" key="1">
    <citation type="journal article" date="2012" name="Proc. Natl. Acad. Sci. U.S.A.">
        <title>Antigenic diversity is generated by distinct evolutionary mechanisms in African trypanosome species.</title>
        <authorList>
            <person name="Jackson A.P."/>
            <person name="Berry A."/>
            <person name="Aslett M."/>
            <person name="Allison H.C."/>
            <person name="Burton P."/>
            <person name="Vavrova-Anderson J."/>
            <person name="Brown R."/>
            <person name="Browne H."/>
            <person name="Corton N."/>
            <person name="Hauser H."/>
            <person name="Gamble J."/>
            <person name="Gilderthorp R."/>
            <person name="Marcello L."/>
            <person name="McQuillan J."/>
            <person name="Otto T.D."/>
            <person name="Quail M.A."/>
            <person name="Sanders M.J."/>
            <person name="van Tonder A."/>
            <person name="Ginger M.L."/>
            <person name="Field M.C."/>
            <person name="Barry J.D."/>
            <person name="Hertz-Fowler C."/>
            <person name="Berriman M."/>
        </authorList>
    </citation>
    <scope>NUCLEOTIDE SEQUENCE</scope>
    <source>
        <strain evidence="2">IL3000</strain>
    </source>
</reference>
<dbReference type="VEuPathDB" id="TriTrypDB:TcIL3000.11.4110"/>
<feature type="compositionally biased region" description="Basic and acidic residues" evidence="1">
    <location>
        <begin position="1257"/>
        <end position="1268"/>
    </location>
</feature>
<evidence type="ECO:0000256" key="1">
    <source>
        <dbReference type="SAM" id="MobiDB-lite"/>
    </source>
</evidence>
<feature type="region of interest" description="Disordered" evidence="1">
    <location>
        <begin position="1"/>
        <end position="169"/>
    </location>
</feature>
<feature type="region of interest" description="Disordered" evidence="1">
    <location>
        <begin position="652"/>
        <end position="673"/>
    </location>
</feature>
<feature type="compositionally biased region" description="Polar residues" evidence="1">
    <location>
        <begin position="1057"/>
        <end position="1081"/>
    </location>
</feature>
<gene>
    <name evidence="2" type="ORF">TCIL3000_11_4110</name>
</gene>
<feature type="compositionally biased region" description="Low complexity" evidence="1">
    <location>
        <begin position="28"/>
        <end position="43"/>
    </location>
</feature>
<feature type="compositionally biased region" description="Polar residues" evidence="1">
    <location>
        <begin position="334"/>
        <end position="354"/>
    </location>
</feature>
<feature type="compositionally biased region" description="Basic and acidic residues" evidence="1">
    <location>
        <begin position="1230"/>
        <end position="1239"/>
    </location>
</feature>
<feature type="region of interest" description="Disordered" evidence="1">
    <location>
        <begin position="334"/>
        <end position="373"/>
    </location>
</feature>
<proteinExistence type="predicted"/>
<feature type="region of interest" description="Disordered" evidence="1">
    <location>
        <begin position="1043"/>
        <end position="1138"/>
    </location>
</feature>
<name>G0V036_TRYCI</name>
<organism evidence="2">
    <name type="scientific">Trypanosoma congolense (strain IL3000)</name>
    <dbReference type="NCBI Taxonomy" id="1068625"/>
    <lineage>
        <taxon>Eukaryota</taxon>
        <taxon>Discoba</taxon>
        <taxon>Euglenozoa</taxon>
        <taxon>Kinetoplastea</taxon>
        <taxon>Metakinetoplastina</taxon>
        <taxon>Trypanosomatida</taxon>
        <taxon>Trypanosomatidae</taxon>
        <taxon>Trypanosoma</taxon>
        <taxon>Nannomonas</taxon>
    </lineage>
</organism>
<sequence>MEPMPLQHRPGKKTAQHTPQKATGGGPTSNTATTVNVAAAGASQGSDVQTAERKSVGNEGVNLSPKPKVHDAVTVKNTANSRASAPRQSISAASGAHIRRRPPSVPERAASPKFGSAAASTLWREMVEQRADPSPAPRRTLKRRSITTTAPLHRLPSAAPRGRGERTRAKGIGQSFEDLGRTNSLRHITQDVRRGPLLSLHSANSSVSGQHQRFSSPVKGSLGTARPPIVLDAKQSAQSRMMRMKLCGLSPNNNEEARKEVVSCYMKLCEEVGHAPQESLVAAVLAENSDAVSDSNTCKNVACRPAAADGSSSRSANRSVRRLMSNSSIYVKSHSVGDNLQRSRSMPKYNSYSNVKPPVPAATRYSTGAPGVSLSRDESLRQMIAQCDHLRLYSKKIGQLKQRRHELKESLSCFLDMCSKEQDATHERETQEQCEEPDLNNSRISAITALESRANSLTCGLKDLQRCSVALLLCLSELSCEIRRPLGSVGSDTLNPSGEQQQHQVVKGHGVSPIPRIQNIPKVVGSLPAPLSGALGGTPIGYLNFLRSEERAIVQQLSDMCTEVRAALAQGSGITTADEGLLETPLFIPSTWSGPACVSTVPKDAKLYEQTNQLKAGSSVNVARRALYSSSAPASRVLSRFSSITKNFEGNSSMSKCGDSQRSVGPGGNTMPTSDVHLPFVGVAFAEMDKTSDEEKESAFRSDNNENHDQHLRSPRLIIGGGSRRLSLDTVTEKLTRSSFSANAVPANKLCRAKSTVPVGGNRKKLVVKSTTDSSPSSAFKRLRARAGKKVLPRINEDSVTAAQIMQAKTIWATIQGLVGLTSASSIAGGSSPSNAADSCVEKNGAISADCSTHGSQWVEQVVKSVEDIIGVGTRSGRLGDSSTSEAKAIRQTDGESAANQHPSPSSVGGGMREDDAARIVTRFMRRAAKRRVFVNNEAGEKEEGHSVQKDAEPTALEVVSRASVDKYASYNTKLCHESAVLIATCWRRYRNRKEIGQRRNQLREEQKRQQENQYRTVMAARLQSFFVISIAVRRRRRLIQRTQESEQKVAVASSAPDKTTTLPSIRQKTNIRENGNSPVSTMREKFDRTREKRKSLRDHHDKMEGSSTRSGNSVKAGPCTPTKGSKGKTQQTTASTKKQVAAKAVCVPRLLLKSSGLSTFYVENYHPEAVNLKVGMLHRLLRAPKALVYALRVMCSGYESRPESAYDVLSRCGWKSTKERGDYCTPEHTGGDGEKESTMEDTAGKFSSASKSGSVAREDNDDSKCSGEEENVEMEIKKFSVACYPHLRRGEGAADGSAAICDQPPGILSKHPLSIRVDSFIDSNELRFPEPVQKSLPRPFEHWSIVHSLQQRIFTAGALYAWKLIFSHTPHDDYKQRMLSTREEQEARLERVEQRNRMILACYCVRSEAEWLREASADLNFVGRIWNPKRSLDPNDPDFERHCRETYEFVENFLYQCFPTLSVLEDAPTFLIGAGIYFVLQATLSKLGALEGAEDAVEVDSLSRNSSRLNAQQRQALFVYELLSLIDALSIWHSPQKAKSNDALKKAKPTGKQPTPTEASDDSFISWRARLESTIKSMGSSSPAQMSSSVTLESLTDVNGVAADVTERMRPRLVMGSTSPHDSKGENKKNEDCFSLVYPSGFFIALSERLARCLVGLKLDLDVCEDLAVTA</sequence>
<feature type="region of interest" description="Disordered" evidence="1">
    <location>
        <begin position="1222"/>
        <end position="1270"/>
    </location>
</feature>
<feature type="region of interest" description="Disordered" evidence="1">
    <location>
        <begin position="1541"/>
        <end position="1562"/>
    </location>
</feature>
<dbReference type="EMBL" id="HE575324">
    <property type="protein sequence ID" value="CCC95006.1"/>
    <property type="molecule type" value="Genomic_DNA"/>
</dbReference>
<feature type="compositionally biased region" description="Low complexity" evidence="1">
    <location>
        <begin position="1245"/>
        <end position="1255"/>
    </location>
</feature>
<feature type="region of interest" description="Disordered" evidence="1">
    <location>
        <begin position="873"/>
        <end position="914"/>
    </location>
</feature>
<feature type="compositionally biased region" description="Polar residues" evidence="1">
    <location>
        <begin position="75"/>
        <end position="92"/>
    </location>
</feature>
<evidence type="ECO:0000313" key="2">
    <source>
        <dbReference type="EMBL" id="CCC95006.1"/>
    </source>
</evidence>